<gene>
    <name evidence="1" type="ORF">MSPICULIGERA_LOCUS2489</name>
</gene>
<accession>A0AA36FQI9</accession>
<dbReference type="Proteomes" id="UP001177023">
    <property type="component" value="Unassembled WGS sequence"/>
</dbReference>
<reference evidence="1" key="1">
    <citation type="submission" date="2023-06" db="EMBL/GenBank/DDBJ databases">
        <authorList>
            <person name="Delattre M."/>
        </authorList>
    </citation>
    <scope>NUCLEOTIDE SEQUENCE</scope>
    <source>
        <strain evidence="1">AF72</strain>
    </source>
</reference>
<keyword evidence="2" id="KW-1185">Reference proteome</keyword>
<evidence type="ECO:0000313" key="2">
    <source>
        <dbReference type="Proteomes" id="UP001177023"/>
    </source>
</evidence>
<dbReference type="EMBL" id="CATQJA010000726">
    <property type="protein sequence ID" value="CAJ0563577.1"/>
    <property type="molecule type" value="Genomic_DNA"/>
</dbReference>
<protein>
    <submittedName>
        <fullName evidence="1">Uncharacterized protein</fullName>
    </submittedName>
</protein>
<feature type="non-terminal residue" evidence="1">
    <location>
        <position position="1"/>
    </location>
</feature>
<dbReference type="AlphaFoldDB" id="A0AA36FQI9"/>
<name>A0AA36FQI9_9BILA</name>
<organism evidence="1 2">
    <name type="scientific">Mesorhabditis spiculigera</name>
    <dbReference type="NCBI Taxonomy" id="96644"/>
    <lineage>
        <taxon>Eukaryota</taxon>
        <taxon>Metazoa</taxon>
        <taxon>Ecdysozoa</taxon>
        <taxon>Nematoda</taxon>
        <taxon>Chromadorea</taxon>
        <taxon>Rhabditida</taxon>
        <taxon>Rhabditina</taxon>
        <taxon>Rhabditomorpha</taxon>
        <taxon>Rhabditoidea</taxon>
        <taxon>Rhabditidae</taxon>
        <taxon>Mesorhabditinae</taxon>
        <taxon>Mesorhabditis</taxon>
    </lineage>
</organism>
<evidence type="ECO:0000313" key="1">
    <source>
        <dbReference type="EMBL" id="CAJ0563577.1"/>
    </source>
</evidence>
<proteinExistence type="predicted"/>
<sequence>MKAVQLLSAKGVVLIMAWFDGFLHTPIGHHEGWDFVSTIRYSGTPVAHHHSKVVDLVYRPVDQVLMLLLGSGTVITLKCLFESANAEQHGLTILVALGRRASILVYDPTSETIVDTNHHTWAMEYYDAAFFTRLDGDSTVFYAGIIKFDLDGIGATMKEWETTKLPGNHVSARMQIYFHGGNFPGAVIIQDVKDPKTGRFSE</sequence>
<comment type="caution">
    <text evidence="1">The sequence shown here is derived from an EMBL/GenBank/DDBJ whole genome shotgun (WGS) entry which is preliminary data.</text>
</comment>